<dbReference type="Pfam" id="PF00172">
    <property type="entry name" value="Zn_clus"/>
    <property type="match status" value="1"/>
</dbReference>
<keyword evidence="5" id="KW-1185">Reference proteome</keyword>
<evidence type="ECO:0000256" key="2">
    <source>
        <dbReference type="SAM" id="MobiDB-lite"/>
    </source>
</evidence>
<dbReference type="Proteomes" id="UP001199106">
    <property type="component" value="Unassembled WGS sequence"/>
</dbReference>
<accession>A0AAD4FCN9</accession>
<dbReference type="PROSITE" id="PS00463">
    <property type="entry name" value="ZN2_CY6_FUNGAL_1"/>
    <property type="match status" value="1"/>
</dbReference>
<feature type="compositionally biased region" description="Low complexity" evidence="2">
    <location>
        <begin position="543"/>
        <end position="555"/>
    </location>
</feature>
<evidence type="ECO:0000256" key="1">
    <source>
        <dbReference type="ARBA" id="ARBA00023242"/>
    </source>
</evidence>
<name>A0AAD4FCN9_9PLEO</name>
<evidence type="ECO:0000313" key="5">
    <source>
        <dbReference type="Proteomes" id="UP001199106"/>
    </source>
</evidence>
<dbReference type="EMBL" id="JAANER010000009">
    <property type="protein sequence ID" value="KAG9186363.1"/>
    <property type="molecule type" value="Genomic_DNA"/>
</dbReference>
<feature type="compositionally biased region" description="Basic and acidic residues" evidence="2">
    <location>
        <begin position="595"/>
        <end position="609"/>
    </location>
</feature>
<dbReference type="InterPro" id="IPR001138">
    <property type="entry name" value="Zn2Cys6_DnaBD"/>
</dbReference>
<dbReference type="InterPro" id="IPR053175">
    <property type="entry name" value="DHMBA_Reg_Transcription_Factor"/>
</dbReference>
<feature type="compositionally biased region" description="Polar residues" evidence="2">
    <location>
        <begin position="511"/>
        <end position="535"/>
    </location>
</feature>
<dbReference type="InterPro" id="IPR036864">
    <property type="entry name" value="Zn2-C6_fun-type_DNA-bd_sf"/>
</dbReference>
<feature type="region of interest" description="Disordered" evidence="2">
    <location>
        <begin position="573"/>
        <end position="609"/>
    </location>
</feature>
<feature type="region of interest" description="Disordered" evidence="2">
    <location>
        <begin position="59"/>
        <end position="135"/>
    </location>
</feature>
<evidence type="ECO:0000259" key="3">
    <source>
        <dbReference type="PROSITE" id="PS50048"/>
    </source>
</evidence>
<feature type="region of interest" description="Disordered" evidence="2">
    <location>
        <begin position="511"/>
        <end position="561"/>
    </location>
</feature>
<dbReference type="Gene3D" id="4.10.240.10">
    <property type="entry name" value="Zn(2)-C6 fungal-type DNA-binding domain"/>
    <property type="match status" value="1"/>
</dbReference>
<feature type="compositionally biased region" description="Low complexity" evidence="2">
    <location>
        <begin position="101"/>
        <end position="113"/>
    </location>
</feature>
<dbReference type="SUPFAM" id="SSF57701">
    <property type="entry name" value="Zn2/Cys6 DNA-binding domain"/>
    <property type="match status" value="1"/>
</dbReference>
<dbReference type="PANTHER" id="PTHR38791">
    <property type="entry name" value="ZN(II)2CYS6 TRANSCRIPTION FACTOR (EUROFUNG)-RELATED-RELATED"/>
    <property type="match status" value="1"/>
</dbReference>
<feature type="domain" description="Zn(2)-C6 fungal-type" evidence="3">
    <location>
        <begin position="10"/>
        <end position="40"/>
    </location>
</feature>
<dbReference type="PROSITE" id="PS50048">
    <property type="entry name" value="ZN2_CY6_FUNGAL_2"/>
    <property type="match status" value="1"/>
</dbReference>
<comment type="caution">
    <text evidence="4">The sequence shown here is derived from an EMBL/GenBank/DDBJ whole genome shotgun (WGS) entry which is preliminary data.</text>
</comment>
<dbReference type="GO" id="GO:0008270">
    <property type="term" value="F:zinc ion binding"/>
    <property type="evidence" value="ECO:0007669"/>
    <property type="project" value="InterPro"/>
</dbReference>
<dbReference type="AlphaFoldDB" id="A0AAD4FCN9"/>
<dbReference type="SMART" id="SM00066">
    <property type="entry name" value="GAL4"/>
    <property type="match status" value="1"/>
</dbReference>
<gene>
    <name evidence="4" type="ORF">G6011_02919</name>
</gene>
<dbReference type="GO" id="GO:0000981">
    <property type="term" value="F:DNA-binding transcription factor activity, RNA polymerase II-specific"/>
    <property type="evidence" value="ECO:0007669"/>
    <property type="project" value="InterPro"/>
</dbReference>
<organism evidence="4 5">
    <name type="scientific">Alternaria panax</name>
    <dbReference type="NCBI Taxonomy" id="48097"/>
    <lineage>
        <taxon>Eukaryota</taxon>
        <taxon>Fungi</taxon>
        <taxon>Dikarya</taxon>
        <taxon>Ascomycota</taxon>
        <taxon>Pezizomycotina</taxon>
        <taxon>Dothideomycetes</taxon>
        <taxon>Pleosporomycetidae</taxon>
        <taxon>Pleosporales</taxon>
        <taxon>Pleosporineae</taxon>
        <taxon>Pleosporaceae</taxon>
        <taxon>Alternaria</taxon>
        <taxon>Alternaria sect. Panax</taxon>
    </lineage>
</organism>
<sequence>MSYRGRPSKGCEACRARKVKCDESRPACSRCSKAGHTCKYRDQADILFRNQTASAAQRAEESWRKRSKSNQRAVVAESSNAYIKTPPSDESTPPHLDDQRSSSGSVHSPGGSVDDPSQDASGVTPPIIDLSRLTITPMPNPSFRRKAFERFVYDFVLPDQPSRPADQPDEALWTFIPLLYQGAPEDSLIATAVDAVSYVNYANRCNDPQAQALSEECNLTSVQRKGTFIAHNHGANALLQLRTVEQFYSDPLSARLYEVIYAHLLLGNLQTAKRPAIPTKDVIKVDELLPSLYKSSNAFVIRLIWREAMLHARWHEVKQSANPPTNRAALQELLQAALELNDDFQAWEANITPAWNYHTTPNTPEARSTYHTKWQKLFLCCRGAPEEIHSYPSVKRAWIWGFYRTSHVLVLRDLLEMLNWILRFRDPGRSAAAQGQAIPTVLSDKTLRMHHSVATARLVEVIERNCSAIIGSFTVPIHMKSNDDVVGMRGYIDIWPLGTMDAVLCSGLVPDSNSSNTSRDASQMPTPPSTYSHHPNTPPHLHTATSSGSASSEPSENLESYASAPQFSDLNTIRSRSGLSSSPSPPANVPAFDPNAKKDHIFDPHPAHPYDRPLDLPPLDFETVVPRRIDVAARREWINRLLYYFATELGLKKALWVPVMQGFMPTVKPMVDDILSQERHF</sequence>
<protein>
    <recommendedName>
        <fullName evidence="3">Zn(2)-C6 fungal-type domain-containing protein</fullName>
    </recommendedName>
</protein>
<reference evidence="4" key="1">
    <citation type="submission" date="2021-07" db="EMBL/GenBank/DDBJ databases">
        <title>Genome Resource of American Ginseng Black Spot Pathogen Alternaria panax.</title>
        <authorList>
            <person name="Qiu C."/>
            <person name="Wang W."/>
            <person name="Liu Z."/>
        </authorList>
    </citation>
    <scope>NUCLEOTIDE SEQUENCE</scope>
    <source>
        <strain evidence="4">BNCC115425</strain>
    </source>
</reference>
<keyword evidence="1" id="KW-0539">Nucleus</keyword>
<dbReference type="CDD" id="cd00067">
    <property type="entry name" value="GAL4"/>
    <property type="match status" value="1"/>
</dbReference>
<evidence type="ECO:0000313" key="4">
    <source>
        <dbReference type="EMBL" id="KAG9186363.1"/>
    </source>
</evidence>
<proteinExistence type="predicted"/>
<dbReference type="PANTHER" id="PTHR38791:SF12">
    <property type="entry name" value="TRANSCRIPTION FACTOR DOMAIN-CONTAINING PROTEIN-RELATED"/>
    <property type="match status" value="1"/>
</dbReference>